<dbReference type="Gene3D" id="3.30.40.220">
    <property type="match status" value="1"/>
</dbReference>
<dbReference type="Proteomes" id="UP001620514">
    <property type="component" value="Unassembled WGS sequence"/>
</dbReference>
<evidence type="ECO:0000256" key="1">
    <source>
        <dbReference type="SAM" id="MobiDB-lite"/>
    </source>
</evidence>
<proteinExistence type="predicted"/>
<gene>
    <name evidence="2" type="ORF">ABH943_004703</name>
</gene>
<comment type="caution">
    <text evidence="2">The sequence shown here is derived from an EMBL/GenBank/DDBJ whole genome shotgun (WGS) entry which is preliminary data.</text>
</comment>
<dbReference type="EMBL" id="JBIYDN010000015">
    <property type="protein sequence ID" value="MFK4444681.1"/>
    <property type="molecule type" value="Genomic_DNA"/>
</dbReference>
<evidence type="ECO:0000313" key="3">
    <source>
        <dbReference type="Proteomes" id="UP001620514"/>
    </source>
</evidence>
<organism evidence="2 3">
    <name type="scientific">Caballeronia udeis</name>
    <dbReference type="NCBI Taxonomy" id="1232866"/>
    <lineage>
        <taxon>Bacteria</taxon>
        <taxon>Pseudomonadati</taxon>
        <taxon>Pseudomonadota</taxon>
        <taxon>Betaproteobacteria</taxon>
        <taxon>Burkholderiales</taxon>
        <taxon>Burkholderiaceae</taxon>
        <taxon>Caballeronia</taxon>
    </lineage>
</organism>
<dbReference type="RefSeq" id="WP_404609766.1">
    <property type="nucleotide sequence ID" value="NZ_JBIYDN010000015.1"/>
</dbReference>
<name>A0ABW8MLX7_9BURK</name>
<reference evidence="2 3" key="1">
    <citation type="submission" date="2024-11" db="EMBL/GenBank/DDBJ databases">
        <title>Using genomics to understand microbial adaptation to soil warming.</title>
        <authorList>
            <person name="Deangelis K.M. PhD."/>
        </authorList>
    </citation>
    <scope>NUCLEOTIDE SEQUENCE [LARGE SCALE GENOMIC DNA]</scope>
    <source>
        <strain evidence="2 3">GAS97</strain>
    </source>
</reference>
<protein>
    <submittedName>
        <fullName evidence="2">Uncharacterized protein</fullName>
    </submittedName>
</protein>
<feature type="compositionally biased region" description="Basic and acidic residues" evidence="1">
    <location>
        <begin position="46"/>
        <end position="60"/>
    </location>
</feature>
<keyword evidence="3" id="KW-1185">Reference proteome</keyword>
<sequence length="195" mass="21879">MAMTSSERAREWRIRNPDRAKALHERQYAANTEKIKAKAKQWAEANPERRKQIKAAYDDRRRNDAETWSRHITRSIKCRCSKNDLPFDLTWEDILSLIPADLTCKVLGIPLIFGGKLSRNSPSIDRHIPSLGYVKGNVSIISMRANAIKSDATDPNELRSVADYMARNIAARGLATLAAGGPPVGRSQIDAARRK</sequence>
<feature type="region of interest" description="Disordered" evidence="1">
    <location>
        <begin position="40"/>
        <end position="60"/>
    </location>
</feature>
<accession>A0ABW8MLX7</accession>
<evidence type="ECO:0000313" key="2">
    <source>
        <dbReference type="EMBL" id="MFK4444681.1"/>
    </source>
</evidence>